<name>V5RI59_SPIAP</name>
<dbReference type="HOGENOM" id="CLU_619488_0_0_14"/>
<dbReference type="PATRIC" id="fig|1276258.3.peg.539"/>
<gene>
    <name evidence="1" type="ORF">SAPIS_v1c05320</name>
</gene>
<dbReference type="AlphaFoldDB" id="V5RI59"/>
<accession>V5RI59</accession>
<evidence type="ECO:0000313" key="2">
    <source>
        <dbReference type="Proteomes" id="UP000018550"/>
    </source>
</evidence>
<dbReference type="OrthoDB" id="390238at2"/>
<sequence length="441" mass="52288">MKKFEKEDKNFNTLVDRTAIYDSIKNNKISNEEAQKFVDSIFENYFLDNDNINFLQSNDIDFFRFKNEELCYCLSTLAFKDCCKKSMKSSVSSKYVPFVKSLLSKNDYETYLNYSSNLFTQHFNDLAKKEKCNFKDCSNKATENKLYNLNFDKNPMVTTNKVNPFDNNYKMGENFFSEVTDSNFKFFGLCRQHDNEIKKIELDKNSKNVDIYKVHFKIVLYRLFISRVQLEVAKEEFVENFNNIKEDGYKALEIYKLKKLSNHVKSLINLYTGFIENIFNNKPTFKVLTFNLPQTEIFEISDILQPQVCPKDYLLVNSVNNIYIKNRAATINLKNQDNYSYVTIVYDSKDDRLSSFFEQYMEEIKGKLKNETAFISNCSLILCDNILFNKDWWDKLKNEDKQLYSALNKFRYENPSIGQEYIKMKFFAGFSKGNNFFNRKK</sequence>
<dbReference type="Proteomes" id="UP000018550">
    <property type="component" value="Chromosome"/>
</dbReference>
<organism evidence="1 2">
    <name type="scientific">Spiroplasma apis B31</name>
    <dbReference type="NCBI Taxonomy" id="1276258"/>
    <lineage>
        <taxon>Bacteria</taxon>
        <taxon>Bacillati</taxon>
        <taxon>Mycoplasmatota</taxon>
        <taxon>Mollicutes</taxon>
        <taxon>Entomoplasmatales</taxon>
        <taxon>Spiroplasmataceae</taxon>
        <taxon>Spiroplasma</taxon>
    </lineage>
</organism>
<proteinExistence type="predicted"/>
<dbReference type="EMBL" id="CP006682">
    <property type="protein sequence ID" value="AHB36377.1"/>
    <property type="molecule type" value="Genomic_DNA"/>
</dbReference>
<dbReference type="RefSeq" id="WP_023789402.1">
    <property type="nucleotide sequence ID" value="NC_022998.1"/>
</dbReference>
<keyword evidence="2" id="KW-1185">Reference proteome</keyword>
<reference evidence="1 2" key="1">
    <citation type="journal article" date="2014" name="Genome Announc.">
        <title>Complete Genome Sequence of Spiroplasma apis B31T (ATCC 33834), a Bacterium Associated with May Disease of Honeybees (Apis mellifera).</title>
        <authorList>
            <person name="Ku C."/>
            <person name="Lo W.S."/>
            <person name="Chen L.L."/>
            <person name="Kuo C.H."/>
        </authorList>
    </citation>
    <scope>NUCLEOTIDE SEQUENCE [LARGE SCALE GENOMIC DNA]</scope>
    <source>
        <strain evidence="1">B31</strain>
    </source>
</reference>
<evidence type="ECO:0000313" key="1">
    <source>
        <dbReference type="EMBL" id="AHB36377.1"/>
    </source>
</evidence>
<protein>
    <submittedName>
        <fullName evidence="1">Uncharacterized protein</fullName>
    </submittedName>
</protein>
<dbReference type="KEGG" id="sapi:SAPIS_v1c05320"/>